<feature type="signal peptide" evidence="1">
    <location>
        <begin position="1"/>
        <end position="15"/>
    </location>
</feature>
<comment type="caution">
    <text evidence="2">The sequence shown here is derived from an EMBL/GenBank/DDBJ whole genome shotgun (WGS) entry which is preliminary data.</text>
</comment>
<dbReference type="Proteomes" id="UP000481858">
    <property type="component" value="Unassembled WGS sequence"/>
</dbReference>
<proteinExistence type="predicted"/>
<dbReference type="OrthoDB" id="3629846at2759"/>
<gene>
    <name evidence="2" type="ORF">GQX73_g5985</name>
</gene>
<accession>A0A7C8N681</accession>
<sequence length="348" mass="37378">MNTFTVPFLLALVTANPGLYDGPLTIDGASIPDGLDTYSLNSAINAQQHPNASRGVTFKPFEFEEGSSSAASAFRDIEWAWRVNVSDFAAPNSTTGETGDIHLVTTSYDFNWPDSDELSTELNSSTTRFCLTMADLHDLPVNVTNAYTENDTNSTSCVSTLGQACVDAILKGGSFRGDAASRYCQGPSQVWSNIPECQDTLGYTSKVAHSFSLDTISRGFNNHTAQNATKVFINGGGWSGYFSSPQNSSGSNTYYTAMNRLHIVMINALRASSTGFEDGYSQGIQLFCMRVNATKLPTDDTNGDGVAWTSEGVLESAASMAQRTLNWASLPMWLVGLVLAVAINTFSA</sequence>
<feature type="chain" id="PRO_5028933401" evidence="1">
    <location>
        <begin position="16"/>
        <end position="348"/>
    </location>
</feature>
<organism evidence="2 3">
    <name type="scientific">Xylaria multiplex</name>
    <dbReference type="NCBI Taxonomy" id="323545"/>
    <lineage>
        <taxon>Eukaryota</taxon>
        <taxon>Fungi</taxon>
        <taxon>Dikarya</taxon>
        <taxon>Ascomycota</taxon>
        <taxon>Pezizomycotina</taxon>
        <taxon>Sordariomycetes</taxon>
        <taxon>Xylariomycetidae</taxon>
        <taxon>Xylariales</taxon>
        <taxon>Xylariaceae</taxon>
        <taxon>Xylaria</taxon>
    </lineage>
</organism>
<name>A0A7C8N681_9PEZI</name>
<dbReference type="InParanoid" id="A0A7C8N681"/>
<dbReference type="EMBL" id="WUBL01000065">
    <property type="protein sequence ID" value="KAF2967597.1"/>
    <property type="molecule type" value="Genomic_DNA"/>
</dbReference>
<protein>
    <submittedName>
        <fullName evidence="2">Uncharacterized protein</fullName>
    </submittedName>
</protein>
<evidence type="ECO:0000313" key="2">
    <source>
        <dbReference type="EMBL" id="KAF2967597.1"/>
    </source>
</evidence>
<keyword evidence="3" id="KW-1185">Reference proteome</keyword>
<evidence type="ECO:0000313" key="3">
    <source>
        <dbReference type="Proteomes" id="UP000481858"/>
    </source>
</evidence>
<keyword evidence="1" id="KW-0732">Signal</keyword>
<reference evidence="2 3" key="1">
    <citation type="submission" date="2019-12" db="EMBL/GenBank/DDBJ databases">
        <title>Draft genome sequence of the ascomycete Xylaria multiplex DSM 110363.</title>
        <authorList>
            <person name="Buettner E."/>
            <person name="Kellner H."/>
        </authorList>
    </citation>
    <scope>NUCLEOTIDE SEQUENCE [LARGE SCALE GENOMIC DNA]</scope>
    <source>
        <strain evidence="2 3">DSM 110363</strain>
    </source>
</reference>
<dbReference type="AlphaFoldDB" id="A0A7C8N681"/>
<evidence type="ECO:0000256" key="1">
    <source>
        <dbReference type="SAM" id="SignalP"/>
    </source>
</evidence>